<feature type="domain" description="EamA" evidence="7">
    <location>
        <begin position="156"/>
        <end position="297"/>
    </location>
</feature>
<dbReference type="Pfam" id="PF00892">
    <property type="entry name" value="EamA"/>
    <property type="match status" value="2"/>
</dbReference>
<dbReference type="PANTHER" id="PTHR32322">
    <property type="entry name" value="INNER MEMBRANE TRANSPORTER"/>
    <property type="match status" value="1"/>
</dbReference>
<keyword evidence="5 6" id="KW-0472">Membrane</keyword>
<dbReference type="RefSeq" id="WP_106115082.1">
    <property type="nucleotide sequence ID" value="NZ_PVSR01000046.1"/>
</dbReference>
<feature type="transmembrane region" description="Helical" evidence="6">
    <location>
        <begin position="258"/>
        <end position="275"/>
    </location>
</feature>
<feature type="transmembrane region" description="Helical" evidence="6">
    <location>
        <begin position="153"/>
        <end position="176"/>
    </location>
</feature>
<feature type="transmembrane region" description="Helical" evidence="6">
    <location>
        <begin position="100"/>
        <end position="118"/>
    </location>
</feature>
<comment type="similarity">
    <text evidence="2">Belongs to the EamA transporter family.</text>
</comment>
<protein>
    <submittedName>
        <fullName evidence="8">EamA family transporter</fullName>
    </submittedName>
</protein>
<feature type="domain" description="EamA" evidence="7">
    <location>
        <begin position="11"/>
        <end position="140"/>
    </location>
</feature>
<evidence type="ECO:0000256" key="2">
    <source>
        <dbReference type="ARBA" id="ARBA00007362"/>
    </source>
</evidence>
<proteinExistence type="inferred from homology"/>
<dbReference type="GO" id="GO:0016020">
    <property type="term" value="C:membrane"/>
    <property type="evidence" value="ECO:0007669"/>
    <property type="project" value="UniProtKB-SubCell"/>
</dbReference>
<dbReference type="InParanoid" id="A0A2T0GSD0"/>
<name>A0A2T0GSD0_ACTMO</name>
<accession>A0A2T0GSD0</accession>
<dbReference type="EMBL" id="PVSR01000046">
    <property type="protein sequence ID" value="PRW62001.1"/>
    <property type="molecule type" value="Genomic_DNA"/>
</dbReference>
<evidence type="ECO:0000256" key="1">
    <source>
        <dbReference type="ARBA" id="ARBA00004141"/>
    </source>
</evidence>
<feature type="transmembrane region" description="Helical" evidence="6">
    <location>
        <begin position="188"/>
        <end position="206"/>
    </location>
</feature>
<evidence type="ECO:0000259" key="7">
    <source>
        <dbReference type="Pfam" id="PF00892"/>
    </source>
</evidence>
<organism evidence="8 9">
    <name type="scientific">Actinopolyspora mortivallis</name>
    <dbReference type="NCBI Taxonomy" id="33906"/>
    <lineage>
        <taxon>Bacteria</taxon>
        <taxon>Bacillati</taxon>
        <taxon>Actinomycetota</taxon>
        <taxon>Actinomycetes</taxon>
        <taxon>Actinopolysporales</taxon>
        <taxon>Actinopolysporaceae</taxon>
        <taxon>Actinopolyspora</taxon>
    </lineage>
</organism>
<dbReference type="PANTHER" id="PTHR32322:SF2">
    <property type="entry name" value="EAMA DOMAIN-CONTAINING PROTEIN"/>
    <property type="match status" value="1"/>
</dbReference>
<dbReference type="InterPro" id="IPR000620">
    <property type="entry name" value="EamA_dom"/>
</dbReference>
<feature type="transmembrane region" description="Helical" evidence="6">
    <location>
        <begin position="37"/>
        <end position="58"/>
    </location>
</feature>
<evidence type="ECO:0000256" key="4">
    <source>
        <dbReference type="ARBA" id="ARBA00022989"/>
    </source>
</evidence>
<dbReference type="AlphaFoldDB" id="A0A2T0GSD0"/>
<comment type="subcellular location">
    <subcellularLocation>
        <location evidence="1">Membrane</location>
        <topology evidence="1">Multi-pass membrane protein</topology>
    </subcellularLocation>
</comment>
<comment type="caution">
    <text evidence="8">The sequence shown here is derived from an EMBL/GenBank/DDBJ whole genome shotgun (WGS) entry which is preliminary data.</text>
</comment>
<feature type="transmembrane region" description="Helical" evidence="6">
    <location>
        <begin position="70"/>
        <end position="94"/>
    </location>
</feature>
<evidence type="ECO:0000313" key="8">
    <source>
        <dbReference type="EMBL" id="PRW62001.1"/>
    </source>
</evidence>
<feature type="transmembrane region" description="Helical" evidence="6">
    <location>
        <begin position="281"/>
        <end position="299"/>
    </location>
</feature>
<dbReference type="InterPro" id="IPR037185">
    <property type="entry name" value="EmrE-like"/>
</dbReference>
<dbReference type="Proteomes" id="UP000239352">
    <property type="component" value="Unassembled WGS sequence"/>
</dbReference>
<evidence type="ECO:0000313" key="9">
    <source>
        <dbReference type="Proteomes" id="UP000239352"/>
    </source>
</evidence>
<evidence type="ECO:0000256" key="3">
    <source>
        <dbReference type="ARBA" id="ARBA00022692"/>
    </source>
</evidence>
<evidence type="ECO:0000256" key="6">
    <source>
        <dbReference type="SAM" id="Phobius"/>
    </source>
</evidence>
<gene>
    <name evidence="8" type="ORF">CEP50_17835</name>
</gene>
<dbReference type="InterPro" id="IPR050638">
    <property type="entry name" value="AA-Vitamin_Transporters"/>
</dbReference>
<feature type="transmembrane region" description="Helical" evidence="6">
    <location>
        <begin position="226"/>
        <end position="246"/>
    </location>
</feature>
<dbReference type="SUPFAM" id="SSF103481">
    <property type="entry name" value="Multidrug resistance efflux transporter EmrE"/>
    <property type="match status" value="2"/>
</dbReference>
<keyword evidence="3 6" id="KW-0812">Transmembrane</keyword>
<feature type="transmembrane region" description="Helical" evidence="6">
    <location>
        <begin position="125"/>
        <end position="141"/>
    </location>
</feature>
<dbReference type="STRING" id="1050202.GCA_000384035_03925"/>
<keyword evidence="9" id="KW-1185">Reference proteome</keyword>
<reference evidence="8 9" key="1">
    <citation type="submission" date="2018-03" db="EMBL/GenBank/DDBJ databases">
        <title>Actinopolyspora mortivallis from Sahara, screening for active biomolecules.</title>
        <authorList>
            <person name="Selama O."/>
            <person name="Wellington E.M.H."/>
            <person name="Hacene H."/>
        </authorList>
    </citation>
    <scope>NUCLEOTIDE SEQUENCE [LARGE SCALE GENOMIC DNA]</scope>
    <source>
        <strain evidence="8 9">M5A</strain>
    </source>
</reference>
<evidence type="ECO:0000256" key="5">
    <source>
        <dbReference type="ARBA" id="ARBA00023136"/>
    </source>
</evidence>
<keyword evidence="4 6" id="KW-1133">Transmembrane helix</keyword>
<sequence>MTDSGRDRTWLVAVATAMWGTDALWRMPLATSLPTTTVVLCEHLIVTLLLAPLLPRAWRAFRSCAGHERAAVLVVGAGTSALATLMFTAAFSYGDPVTPVVLQKLQPVFAALASFLLLRERPRAGYPVLAVPAVVGAWMLAFPDPFQVGVSRVMPAVLALGAAGLWAAGTVLGRLLSRRLSAMEVTTLRYSVGLPTAALVVFFRDGSPLDGPANLGSALAVGLDNLGGLLLLALVPGLLALSLYYLGMRTTAAARATIAELSFPATAAVVGVWVLGEPLTVTQWGGFVLVVAMVTLLGWNERVGTRRLVGTAEALPARG</sequence>